<gene>
    <name evidence="2" type="ORF">FRE64_00705</name>
</gene>
<keyword evidence="3" id="KW-1185">Reference proteome</keyword>
<organism evidence="2 3">
    <name type="scientific">Euhalothece natronophila Z-M001</name>
    <dbReference type="NCBI Taxonomy" id="522448"/>
    <lineage>
        <taxon>Bacteria</taxon>
        <taxon>Bacillati</taxon>
        <taxon>Cyanobacteriota</taxon>
        <taxon>Cyanophyceae</taxon>
        <taxon>Oscillatoriophycideae</taxon>
        <taxon>Chroococcales</taxon>
        <taxon>Halothecacae</taxon>
        <taxon>Halothece cluster</taxon>
        <taxon>Euhalothece</taxon>
    </lineage>
</organism>
<dbReference type="KEGG" id="enn:FRE64_00705"/>
<feature type="region of interest" description="Disordered" evidence="1">
    <location>
        <begin position="1"/>
        <end position="21"/>
    </location>
</feature>
<dbReference type="OrthoDB" id="514307at2"/>
<sequence length="111" mass="12436">MAVSSHVPLKAQEASEAESSVRQQYRQLITKNRAKNLARQAAEQENGGLGQYRAEPAMHGPVEETNYEEIEDGVWRFTIRGREIGSDDFTIQTVVTVDEQANVTVESNEEI</sequence>
<dbReference type="AlphaFoldDB" id="A0A5B8NQT8"/>
<evidence type="ECO:0000313" key="3">
    <source>
        <dbReference type="Proteomes" id="UP000318453"/>
    </source>
</evidence>
<dbReference type="EMBL" id="CP042326">
    <property type="protein sequence ID" value="QDZ41396.1"/>
    <property type="molecule type" value="Genomic_DNA"/>
</dbReference>
<proteinExistence type="predicted"/>
<name>A0A5B8NQT8_9CHRO</name>
<reference evidence="2" key="1">
    <citation type="submission" date="2019-08" db="EMBL/GenBank/DDBJ databases">
        <title>Carotenoids and Carotenoid Binding Proteins in the Halophilic Cyanobacterium Euhalothece sp. ZM00.</title>
        <authorList>
            <person name="Cho S.M."/>
            <person name="Song J.Y."/>
            <person name="Park Y.-I."/>
        </authorList>
    </citation>
    <scope>NUCLEOTIDE SEQUENCE [LARGE SCALE GENOMIC DNA]</scope>
    <source>
        <strain evidence="2">Z-M001</strain>
    </source>
</reference>
<evidence type="ECO:0000313" key="2">
    <source>
        <dbReference type="EMBL" id="QDZ41396.1"/>
    </source>
</evidence>
<accession>A0A5B8NQT8</accession>
<protein>
    <submittedName>
        <fullName evidence="2">Uncharacterized protein</fullName>
    </submittedName>
</protein>
<evidence type="ECO:0000256" key="1">
    <source>
        <dbReference type="SAM" id="MobiDB-lite"/>
    </source>
</evidence>
<dbReference type="Proteomes" id="UP000318453">
    <property type="component" value="Chromosome"/>
</dbReference>